<evidence type="ECO:0000313" key="3">
    <source>
        <dbReference type="Proteomes" id="UP001063166"/>
    </source>
</evidence>
<sequence>MDLMDLPLSEPLSSTTRSSNIPYPYSTEDAPLSSLPQLSDVSDLAFPVTDATVEDALGPLPKPASRPPRGPAPLSPHAHAYDIERAPSARPPSALPPRTHAHTYHTPPAPSHLPPKPPPQTHARTHARTHVHTHDTPPAPAPAPAPARRPPKPPPRRSPQPVPPAKPRTVSRPRGEWAIWSRHPRDPAHAPSIIISPDAKPPREIVQQALDLPTPQPTPPHLHLTEPVAPAPPFLHRHRAHI</sequence>
<accession>A0A9P3PEK4</accession>
<keyword evidence="3" id="KW-1185">Reference proteome</keyword>
<feature type="compositionally biased region" description="Polar residues" evidence="1">
    <location>
        <begin position="11"/>
        <end position="21"/>
    </location>
</feature>
<dbReference type="OrthoDB" id="429671at2759"/>
<dbReference type="AlphaFoldDB" id="A0A9P3PEK4"/>
<feature type="compositionally biased region" description="Pro residues" evidence="1">
    <location>
        <begin position="137"/>
        <end position="148"/>
    </location>
</feature>
<protein>
    <submittedName>
        <fullName evidence="2">Uncharacterized protein</fullName>
    </submittedName>
</protein>
<feature type="region of interest" description="Disordered" evidence="1">
    <location>
        <begin position="55"/>
        <end position="199"/>
    </location>
</feature>
<feature type="region of interest" description="Disordered" evidence="1">
    <location>
        <begin position="1"/>
        <end position="36"/>
    </location>
</feature>
<feature type="compositionally biased region" description="Pro residues" evidence="1">
    <location>
        <begin position="107"/>
        <end position="120"/>
    </location>
</feature>
<evidence type="ECO:0000256" key="1">
    <source>
        <dbReference type="SAM" id="MobiDB-lite"/>
    </source>
</evidence>
<reference evidence="2" key="1">
    <citation type="submission" date="2022-07" db="EMBL/GenBank/DDBJ databases">
        <title>The genome of Lyophyllum shimeji provides insight into the initial evolution of ectomycorrhizal fungal genome.</title>
        <authorList>
            <person name="Kobayashi Y."/>
            <person name="Shibata T."/>
            <person name="Hirakawa H."/>
            <person name="Shigenobu S."/>
            <person name="Nishiyama T."/>
            <person name="Yamada A."/>
            <person name="Hasebe M."/>
            <person name="Kawaguchi M."/>
        </authorList>
    </citation>
    <scope>NUCLEOTIDE SEQUENCE</scope>
    <source>
        <strain evidence="2">AT787</strain>
    </source>
</reference>
<dbReference type="EMBL" id="BRPK01000002">
    <property type="protein sequence ID" value="GLB34550.1"/>
    <property type="molecule type" value="Genomic_DNA"/>
</dbReference>
<proteinExistence type="predicted"/>
<feature type="compositionally biased region" description="Pro residues" evidence="1">
    <location>
        <begin position="60"/>
        <end position="74"/>
    </location>
</feature>
<feature type="compositionally biased region" description="Pro residues" evidence="1">
    <location>
        <begin position="156"/>
        <end position="166"/>
    </location>
</feature>
<gene>
    <name evidence="2" type="ORF">LshimejAT787_0201150</name>
</gene>
<dbReference type="Proteomes" id="UP001063166">
    <property type="component" value="Unassembled WGS sequence"/>
</dbReference>
<name>A0A9P3PEK4_LYOSH</name>
<feature type="region of interest" description="Disordered" evidence="1">
    <location>
        <begin position="211"/>
        <end position="242"/>
    </location>
</feature>
<comment type="caution">
    <text evidence="2">The sequence shown here is derived from an EMBL/GenBank/DDBJ whole genome shotgun (WGS) entry which is preliminary data.</text>
</comment>
<organism evidence="2 3">
    <name type="scientific">Lyophyllum shimeji</name>
    <name type="common">Hon-shimeji</name>
    <name type="synonym">Tricholoma shimeji</name>
    <dbReference type="NCBI Taxonomy" id="47721"/>
    <lineage>
        <taxon>Eukaryota</taxon>
        <taxon>Fungi</taxon>
        <taxon>Dikarya</taxon>
        <taxon>Basidiomycota</taxon>
        <taxon>Agaricomycotina</taxon>
        <taxon>Agaricomycetes</taxon>
        <taxon>Agaricomycetidae</taxon>
        <taxon>Agaricales</taxon>
        <taxon>Tricholomatineae</taxon>
        <taxon>Lyophyllaceae</taxon>
        <taxon>Lyophyllum</taxon>
    </lineage>
</organism>
<evidence type="ECO:0000313" key="2">
    <source>
        <dbReference type="EMBL" id="GLB34550.1"/>
    </source>
</evidence>